<organism evidence="2 3">
    <name type="scientific">Xanthomonas citri pv. citri</name>
    <dbReference type="NCBI Taxonomy" id="611301"/>
    <lineage>
        <taxon>Bacteria</taxon>
        <taxon>Pseudomonadati</taxon>
        <taxon>Pseudomonadota</taxon>
        <taxon>Gammaproteobacteria</taxon>
        <taxon>Lysobacterales</taxon>
        <taxon>Lysobacteraceae</taxon>
        <taxon>Xanthomonas</taxon>
    </lineage>
</organism>
<comment type="caution">
    <text evidence="2">The sequence shown here is derived from an EMBL/GenBank/DDBJ whole genome shotgun (WGS) entry which is preliminary data.</text>
</comment>
<name>A0A0U5FD75_XANCI</name>
<reference evidence="2 3" key="1">
    <citation type="submission" date="2014-09" db="EMBL/GenBank/DDBJ databases">
        <authorList>
            <person name="Regsiter A."/>
        </authorList>
    </citation>
    <scope>NUCLEOTIDE SEQUENCE [LARGE SCALE GENOMIC DNA]</scope>
</reference>
<keyword evidence="3" id="KW-1185">Reference proteome</keyword>
<feature type="region of interest" description="Disordered" evidence="1">
    <location>
        <begin position="48"/>
        <end position="69"/>
    </location>
</feature>
<evidence type="ECO:0000256" key="1">
    <source>
        <dbReference type="SAM" id="MobiDB-lite"/>
    </source>
</evidence>
<accession>A0A0U5FD75</accession>
<evidence type="ECO:0000313" key="2">
    <source>
        <dbReference type="EMBL" id="CEG15652.1"/>
    </source>
</evidence>
<dbReference type="EMBL" id="CCXZ01000113">
    <property type="protein sequence ID" value="CEG15652.1"/>
    <property type="molecule type" value="Genomic_DNA"/>
</dbReference>
<protein>
    <submittedName>
        <fullName evidence="2">Uncharacterized protein</fullName>
    </submittedName>
</protein>
<sequence>MAAGIRDWQKCFACLKPAQSRYSGTYIDTGVAVPAAERQRATRAALLPLGKHGAQRRRGRGLQRPDPFNDLMRPSPIASAWCGCPVSRRSPNTRLPMVRSPKERNASVPVAGLCRWH</sequence>
<dbReference type="Proteomes" id="UP000052230">
    <property type="component" value="Unassembled WGS sequence"/>
</dbReference>
<dbReference type="AlphaFoldDB" id="A0A0U5FD75"/>
<gene>
    <name evidence="2" type="ORF">XAC3562_210111</name>
</gene>
<proteinExistence type="predicted"/>
<evidence type="ECO:0000313" key="3">
    <source>
        <dbReference type="Proteomes" id="UP000052230"/>
    </source>
</evidence>